<name>A0ABS2DD57_9SPHN</name>
<keyword evidence="1" id="KW-0548">Nucleotidyltransferase</keyword>
<keyword evidence="1" id="KW-0808">Transferase</keyword>
<dbReference type="InterPro" id="IPR003329">
    <property type="entry name" value="Cytidylyl_trans"/>
</dbReference>
<proteinExistence type="predicted"/>
<dbReference type="GO" id="GO:0016779">
    <property type="term" value="F:nucleotidyltransferase activity"/>
    <property type="evidence" value="ECO:0007669"/>
    <property type="project" value="UniProtKB-KW"/>
</dbReference>
<organism evidence="1 2">
    <name type="scientific">Sphingomonas longa</name>
    <dbReference type="NCBI Taxonomy" id="2778730"/>
    <lineage>
        <taxon>Bacteria</taxon>
        <taxon>Pseudomonadati</taxon>
        <taxon>Pseudomonadota</taxon>
        <taxon>Alphaproteobacteria</taxon>
        <taxon>Sphingomonadales</taxon>
        <taxon>Sphingomonadaceae</taxon>
        <taxon>Sphingomonas</taxon>
    </lineage>
</organism>
<keyword evidence="2" id="KW-1185">Reference proteome</keyword>
<evidence type="ECO:0000313" key="2">
    <source>
        <dbReference type="Proteomes" id="UP000763641"/>
    </source>
</evidence>
<dbReference type="CDD" id="cd02513">
    <property type="entry name" value="CMP-NeuAc_Synthase"/>
    <property type="match status" value="1"/>
</dbReference>
<dbReference type="EMBL" id="JAFEMC010000008">
    <property type="protein sequence ID" value="MBM6578463.1"/>
    <property type="molecule type" value="Genomic_DNA"/>
</dbReference>
<sequence length="233" mass="25397">MSEVLCIIPARGGSKGVPLKNRRMAGGVPLIVHTIRAARDASCLSTIVVSTDDLEIVQIAQDEGVEALVRPARYADDTSPVIDAVRHVIMTRTDQGAAAPAAIVLLQPTSPFREPGDIECAVGVFFENGEIPVCSVYQVEDAHPARMYRIVDHKLVSLMPELASIRRQELPPIYHRNGSIYVFGPREVASGQIISDNMAPYVMPSVSSVNVDTEIDLLLVNAMLEQRRADPYP</sequence>
<dbReference type="RefSeq" id="WP_204200557.1">
    <property type="nucleotide sequence ID" value="NZ_JAFEMC010000008.1"/>
</dbReference>
<evidence type="ECO:0000313" key="1">
    <source>
        <dbReference type="EMBL" id="MBM6578463.1"/>
    </source>
</evidence>
<dbReference type="Gene3D" id="3.90.550.10">
    <property type="entry name" value="Spore Coat Polysaccharide Biosynthesis Protein SpsA, Chain A"/>
    <property type="match status" value="1"/>
</dbReference>
<accession>A0ABS2DD57</accession>
<dbReference type="PANTHER" id="PTHR21485">
    <property type="entry name" value="HAD SUPERFAMILY MEMBERS CMAS AND KDSC"/>
    <property type="match status" value="1"/>
</dbReference>
<dbReference type="InterPro" id="IPR050793">
    <property type="entry name" value="CMP-NeuNAc_synthase"/>
</dbReference>
<dbReference type="Pfam" id="PF02348">
    <property type="entry name" value="CTP_transf_3"/>
    <property type="match status" value="1"/>
</dbReference>
<dbReference type="Proteomes" id="UP000763641">
    <property type="component" value="Unassembled WGS sequence"/>
</dbReference>
<reference evidence="1 2" key="1">
    <citation type="submission" date="2020-12" db="EMBL/GenBank/DDBJ databases">
        <title>Sphingomonas sp.</title>
        <authorList>
            <person name="Kim M.K."/>
        </authorList>
    </citation>
    <scope>NUCLEOTIDE SEQUENCE [LARGE SCALE GENOMIC DNA]</scope>
    <source>
        <strain evidence="1 2">BT552</strain>
    </source>
</reference>
<dbReference type="PANTHER" id="PTHR21485:SF6">
    <property type="entry name" value="N-ACYLNEURAMINATE CYTIDYLYLTRANSFERASE-RELATED"/>
    <property type="match status" value="1"/>
</dbReference>
<dbReference type="SUPFAM" id="SSF53448">
    <property type="entry name" value="Nucleotide-diphospho-sugar transferases"/>
    <property type="match status" value="1"/>
</dbReference>
<comment type="caution">
    <text evidence="1">The sequence shown here is derived from an EMBL/GenBank/DDBJ whole genome shotgun (WGS) entry which is preliminary data.</text>
</comment>
<gene>
    <name evidence="1" type="ORF">ILT43_18945</name>
</gene>
<protein>
    <submittedName>
        <fullName evidence="1">Acylneuraminate cytidylyltransferase family protein</fullName>
    </submittedName>
</protein>
<dbReference type="InterPro" id="IPR029044">
    <property type="entry name" value="Nucleotide-diphossugar_trans"/>
</dbReference>